<organism evidence="1 2">
    <name type="scientific">Streptomyces rhizosphaericus</name>
    <dbReference type="NCBI Taxonomy" id="114699"/>
    <lineage>
        <taxon>Bacteria</taxon>
        <taxon>Bacillati</taxon>
        <taxon>Actinomycetota</taxon>
        <taxon>Actinomycetes</taxon>
        <taxon>Kitasatosporales</taxon>
        <taxon>Streptomycetaceae</taxon>
        <taxon>Streptomyces</taxon>
        <taxon>Streptomyces violaceusniger group</taxon>
    </lineage>
</organism>
<dbReference type="EMBL" id="BAAAIE010000035">
    <property type="protein sequence ID" value="GAA0985965.1"/>
    <property type="molecule type" value="Genomic_DNA"/>
</dbReference>
<keyword evidence="2" id="KW-1185">Reference proteome</keyword>
<accession>A0ABN1SE75</accession>
<dbReference type="Proteomes" id="UP001500033">
    <property type="component" value="Unassembled WGS sequence"/>
</dbReference>
<sequence>MRPDDLTGPELRLWEAFATGDEVDLRPRDADGGAVMDGGSWGPERQVRASVIRSLLLGGADAIGGETPMVHLTGARISEKLRLVFAEACCVL</sequence>
<reference evidence="1 2" key="1">
    <citation type="journal article" date="2019" name="Int. J. Syst. Evol. Microbiol.">
        <title>The Global Catalogue of Microorganisms (GCM) 10K type strain sequencing project: providing services to taxonomists for standard genome sequencing and annotation.</title>
        <authorList>
            <consortium name="The Broad Institute Genomics Platform"/>
            <consortium name="The Broad Institute Genome Sequencing Center for Infectious Disease"/>
            <person name="Wu L."/>
            <person name="Ma J."/>
        </authorList>
    </citation>
    <scope>NUCLEOTIDE SEQUENCE [LARGE SCALE GENOMIC DNA]</scope>
    <source>
        <strain evidence="1 2">JCM 11445</strain>
    </source>
</reference>
<protein>
    <submittedName>
        <fullName evidence="1">Uncharacterized protein</fullName>
    </submittedName>
</protein>
<evidence type="ECO:0000313" key="1">
    <source>
        <dbReference type="EMBL" id="GAA0985965.1"/>
    </source>
</evidence>
<name>A0ABN1SE75_9ACTN</name>
<comment type="caution">
    <text evidence="1">The sequence shown here is derived from an EMBL/GenBank/DDBJ whole genome shotgun (WGS) entry which is preliminary data.</text>
</comment>
<proteinExistence type="predicted"/>
<gene>
    <name evidence="1" type="ORF">GCM10009576_052910</name>
</gene>
<evidence type="ECO:0000313" key="2">
    <source>
        <dbReference type="Proteomes" id="UP001500033"/>
    </source>
</evidence>